<reference evidence="6 7" key="1">
    <citation type="submission" date="2018-12" db="EMBL/GenBank/DDBJ databases">
        <title>Bacillus ochoae sp. nov., Paenibacillus whitsoniae sp. nov., Paenibacillus spiritus sp. nov. Isolated from the Mars Exploration Rover during spacecraft assembly.</title>
        <authorList>
            <person name="Seuylemezian A."/>
            <person name="Vaishampayan P."/>
        </authorList>
    </citation>
    <scope>NUCLEOTIDE SEQUENCE [LARGE SCALE GENOMIC DNA]</scope>
    <source>
        <strain evidence="6 7">MER 54</strain>
    </source>
</reference>
<dbReference type="GO" id="GO:0003700">
    <property type="term" value="F:DNA-binding transcription factor activity"/>
    <property type="evidence" value="ECO:0007669"/>
    <property type="project" value="TreeGrafter"/>
</dbReference>
<evidence type="ECO:0000256" key="4">
    <source>
        <dbReference type="ARBA" id="ARBA00023163"/>
    </source>
</evidence>
<keyword evidence="1" id="KW-0678">Repressor</keyword>
<dbReference type="PANTHER" id="PTHR30146">
    <property type="entry name" value="LACI-RELATED TRANSCRIPTIONAL REPRESSOR"/>
    <property type="match status" value="1"/>
</dbReference>
<evidence type="ECO:0000313" key="7">
    <source>
        <dbReference type="Proteomes" id="UP000276128"/>
    </source>
</evidence>
<dbReference type="InterPro" id="IPR000843">
    <property type="entry name" value="HTH_LacI"/>
</dbReference>
<dbReference type="InterPro" id="IPR028082">
    <property type="entry name" value="Peripla_BP_I"/>
</dbReference>
<dbReference type="OrthoDB" id="2520732at2"/>
<organism evidence="6 7">
    <name type="scientific">Paenibacillus whitsoniae</name>
    <dbReference type="NCBI Taxonomy" id="2496558"/>
    <lineage>
        <taxon>Bacteria</taxon>
        <taxon>Bacillati</taxon>
        <taxon>Bacillota</taxon>
        <taxon>Bacilli</taxon>
        <taxon>Bacillales</taxon>
        <taxon>Paenibacillaceae</taxon>
        <taxon>Paenibacillus</taxon>
    </lineage>
</organism>
<keyword evidence="3" id="KW-0238">DNA-binding</keyword>
<dbReference type="AlphaFoldDB" id="A0A3S0CVK7"/>
<dbReference type="SUPFAM" id="SSF47413">
    <property type="entry name" value="lambda repressor-like DNA-binding domains"/>
    <property type="match status" value="1"/>
</dbReference>
<keyword evidence="7" id="KW-1185">Reference proteome</keyword>
<dbReference type="PANTHER" id="PTHR30146:SF95">
    <property type="entry name" value="RIBOSE OPERON REPRESSOR"/>
    <property type="match status" value="1"/>
</dbReference>
<dbReference type="Pfam" id="PF13377">
    <property type="entry name" value="Peripla_BP_3"/>
    <property type="match status" value="1"/>
</dbReference>
<evidence type="ECO:0000259" key="5">
    <source>
        <dbReference type="PROSITE" id="PS50932"/>
    </source>
</evidence>
<dbReference type="GO" id="GO:0000976">
    <property type="term" value="F:transcription cis-regulatory region binding"/>
    <property type="evidence" value="ECO:0007669"/>
    <property type="project" value="TreeGrafter"/>
</dbReference>
<evidence type="ECO:0000313" key="6">
    <source>
        <dbReference type="EMBL" id="RTE09772.1"/>
    </source>
</evidence>
<protein>
    <submittedName>
        <fullName evidence="6">LacI family transcriptional regulator</fullName>
    </submittedName>
</protein>
<dbReference type="SUPFAM" id="SSF53822">
    <property type="entry name" value="Periplasmic binding protein-like I"/>
    <property type="match status" value="1"/>
</dbReference>
<dbReference type="InterPro" id="IPR010982">
    <property type="entry name" value="Lambda_DNA-bd_dom_sf"/>
</dbReference>
<dbReference type="Proteomes" id="UP000276128">
    <property type="component" value="Unassembled WGS sequence"/>
</dbReference>
<proteinExistence type="predicted"/>
<dbReference type="SMART" id="SM00354">
    <property type="entry name" value="HTH_LACI"/>
    <property type="match status" value="1"/>
</dbReference>
<sequence>MSKTKPVTIVEVAAAAGVSIATVSNVLNRGGIRSSQETIRKVEQAAEQLGYRRNTVAAGLSRSKTFEIGLIIPSFGGYYGNLAEYLQLEAYNAGYHLSVFTSGWFNPLIERKNIEVLLQRRVDGLICHGLAMGQESTRSLVNNGTPLVMINGWGWPADIAVGAVNLGFAGACRDSVALLVERGCDSLIYVGSKRSSVINEQRLQGFYAGLAQLGRDIPYQVVDNWEVDIEVILRDSLAGASERVGLVAFDDVVALKVVSAANKLGIRIPEQLQITGINNDIMAEISYPAISSWSIPYPLQAGTAINKLLHAFGQQDVRTEEREFEVPLSFIERETTKFM</sequence>
<keyword evidence="2" id="KW-0805">Transcription regulation</keyword>
<comment type="caution">
    <text evidence="6">The sequence shown here is derived from an EMBL/GenBank/DDBJ whole genome shotgun (WGS) entry which is preliminary data.</text>
</comment>
<evidence type="ECO:0000256" key="3">
    <source>
        <dbReference type="ARBA" id="ARBA00023125"/>
    </source>
</evidence>
<accession>A0A3S0CVK7</accession>
<dbReference type="EMBL" id="RXHU01000027">
    <property type="protein sequence ID" value="RTE09772.1"/>
    <property type="molecule type" value="Genomic_DNA"/>
</dbReference>
<dbReference type="RefSeq" id="WP_126141267.1">
    <property type="nucleotide sequence ID" value="NZ_RXHU01000027.1"/>
</dbReference>
<dbReference type="InterPro" id="IPR046335">
    <property type="entry name" value="LacI/GalR-like_sensor"/>
</dbReference>
<name>A0A3S0CVK7_9BACL</name>
<gene>
    <name evidence="6" type="ORF">EJQ19_11045</name>
</gene>
<dbReference type="Gene3D" id="1.10.260.40">
    <property type="entry name" value="lambda repressor-like DNA-binding domains"/>
    <property type="match status" value="1"/>
</dbReference>
<evidence type="ECO:0000256" key="2">
    <source>
        <dbReference type="ARBA" id="ARBA00023015"/>
    </source>
</evidence>
<feature type="domain" description="HTH lacI-type" evidence="5">
    <location>
        <begin position="7"/>
        <end position="62"/>
    </location>
</feature>
<evidence type="ECO:0000256" key="1">
    <source>
        <dbReference type="ARBA" id="ARBA00022491"/>
    </source>
</evidence>
<dbReference type="Pfam" id="PF00356">
    <property type="entry name" value="LacI"/>
    <property type="match status" value="1"/>
</dbReference>
<dbReference type="PROSITE" id="PS00356">
    <property type="entry name" value="HTH_LACI_1"/>
    <property type="match status" value="1"/>
</dbReference>
<dbReference type="PROSITE" id="PS50932">
    <property type="entry name" value="HTH_LACI_2"/>
    <property type="match status" value="1"/>
</dbReference>
<keyword evidence="4" id="KW-0804">Transcription</keyword>
<dbReference type="CDD" id="cd01392">
    <property type="entry name" value="HTH_LacI"/>
    <property type="match status" value="1"/>
</dbReference>
<dbReference type="Gene3D" id="3.40.50.2300">
    <property type="match status" value="2"/>
</dbReference>